<dbReference type="CDD" id="cd13128">
    <property type="entry name" value="MATE_Wzx_like"/>
    <property type="match status" value="1"/>
</dbReference>
<feature type="transmembrane region" description="Helical" evidence="6">
    <location>
        <begin position="156"/>
        <end position="176"/>
    </location>
</feature>
<evidence type="ECO:0000256" key="5">
    <source>
        <dbReference type="ARBA" id="ARBA00023136"/>
    </source>
</evidence>
<evidence type="ECO:0000313" key="7">
    <source>
        <dbReference type="EMBL" id="GGB53095.1"/>
    </source>
</evidence>
<dbReference type="PANTHER" id="PTHR30250">
    <property type="entry name" value="PST FAMILY PREDICTED COLANIC ACID TRANSPORTER"/>
    <property type="match status" value="1"/>
</dbReference>
<feature type="transmembrane region" description="Helical" evidence="6">
    <location>
        <begin position="51"/>
        <end position="73"/>
    </location>
</feature>
<feature type="transmembrane region" description="Helical" evidence="6">
    <location>
        <begin position="182"/>
        <end position="204"/>
    </location>
</feature>
<name>A0ABQ1IXY1_9GAMM</name>
<feature type="transmembrane region" description="Helical" evidence="6">
    <location>
        <begin position="303"/>
        <end position="326"/>
    </location>
</feature>
<evidence type="ECO:0000256" key="4">
    <source>
        <dbReference type="ARBA" id="ARBA00022989"/>
    </source>
</evidence>
<feature type="transmembrane region" description="Helical" evidence="6">
    <location>
        <begin position="94"/>
        <end position="117"/>
    </location>
</feature>
<feature type="transmembrane region" description="Helical" evidence="6">
    <location>
        <begin position="370"/>
        <end position="390"/>
    </location>
</feature>
<evidence type="ECO:0000313" key="8">
    <source>
        <dbReference type="Proteomes" id="UP000646152"/>
    </source>
</evidence>
<feature type="transmembrane region" description="Helical" evidence="6">
    <location>
        <begin position="21"/>
        <end position="39"/>
    </location>
</feature>
<organism evidence="7 8">
    <name type="scientific">Oceanisphaera marina</name>
    <dbReference type="NCBI Taxonomy" id="2017550"/>
    <lineage>
        <taxon>Bacteria</taxon>
        <taxon>Pseudomonadati</taxon>
        <taxon>Pseudomonadota</taxon>
        <taxon>Gammaproteobacteria</taxon>
        <taxon>Aeromonadales</taxon>
        <taxon>Aeromonadaceae</taxon>
        <taxon>Oceanisphaera</taxon>
    </lineage>
</organism>
<keyword evidence="2" id="KW-1003">Cell membrane</keyword>
<evidence type="ECO:0000256" key="2">
    <source>
        <dbReference type="ARBA" id="ARBA00022475"/>
    </source>
</evidence>
<keyword evidence="3 6" id="KW-0812">Transmembrane</keyword>
<dbReference type="Pfam" id="PF01943">
    <property type="entry name" value="Polysacc_synt"/>
    <property type="match status" value="1"/>
</dbReference>
<proteinExistence type="predicted"/>
<comment type="subcellular location">
    <subcellularLocation>
        <location evidence="1">Cell membrane</location>
        <topology evidence="1">Multi-pass membrane protein</topology>
    </subcellularLocation>
</comment>
<dbReference type="RefSeq" id="WP_188630746.1">
    <property type="nucleotide sequence ID" value="NZ_BMKE01000031.1"/>
</dbReference>
<dbReference type="InterPro" id="IPR050833">
    <property type="entry name" value="Poly_Biosynth_Transport"/>
</dbReference>
<reference evidence="8" key="1">
    <citation type="journal article" date="2019" name="Int. J. Syst. Evol. Microbiol.">
        <title>The Global Catalogue of Microorganisms (GCM) 10K type strain sequencing project: providing services to taxonomists for standard genome sequencing and annotation.</title>
        <authorList>
            <consortium name="The Broad Institute Genomics Platform"/>
            <consortium name="The Broad Institute Genome Sequencing Center for Infectious Disease"/>
            <person name="Wu L."/>
            <person name="Ma J."/>
        </authorList>
    </citation>
    <scope>NUCLEOTIDE SEQUENCE [LARGE SCALE GENOMIC DNA]</scope>
    <source>
        <strain evidence="8">CGMCC 1.15923</strain>
    </source>
</reference>
<dbReference type="EMBL" id="BMKE01000031">
    <property type="protein sequence ID" value="GGB53095.1"/>
    <property type="molecule type" value="Genomic_DNA"/>
</dbReference>
<dbReference type="InterPro" id="IPR002797">
    <property type="entry name" value="Polysacc_synth"/>
</dbReference>
<feature type="transmembrane region" description="Helical" evidence="6">
    <location>
        <begin position="338"/>
        <end position="358"/>
    </location>
</feature>
<evidence type="ECO:0000256" key="1">
    <source>
        <dbReference type="ARBA" id="ARBA00004651"/>
    </source>
</evidence>
<keyword evidence="8" id="KW-1185">Reference proteome</keyword>
<dbReference type="PANTHER" id="PTHR30250:SF11">
    <property type="entry name" value="O-ANTIGEN TRANSPORTER-RELATED"/>
    <property type="match status" value="1"/>
</dbReference>
<evidence type="ECO:0000256" key="6">
    <source>
        <dbReference type="SAM" id="Phobius"/>
    </source>
</evidence>
<protein>
    <submittedName>
        <fullName evidence="7">Transporter</fullName>
    </submittedName>
</protein>
<feature type="transmembrane region" description="Helical" evidence="6">
    <location>
        <begin position="396"/>
        <end position="417"/>
    </location>
</feature>
<dbReference type="Proteomes" id="UP000646152">
    <property type="component" value="Unassembled WGS sequence"/>
</dbReference>
<comment type="caution">
    <text evidence="7">The sequence shown here is derived from an EMBL/GenBank/DDBJ whole genome shotgun (WGS) entry which is preliminary data.</text>
</comment>
<accession>A0ABQ1IXY1</accession>
<evidence type="ECO:0000256" key="3">
    <source>
        <dbReference type="ARBA" id="ARBA00022692"/>
    </source>
</evidence>
<keyword evidence="4 6" id="KW-1133">Transmembrane helix</keyword>
<sequence>MLQKLTSKVTETAEKKRLFSNILSLGVLQAANYLLPLLTVPYLVRVLGPEYFGLLAFSTATVAYFMLITDYGFNLSATRQISIHRNEQEKVNEIFSAVMIIKFCFMLLSFILLALLVFTVDKFHQHWQLYFITFGMVIGQMLFPVWLFQGMEKMKYITYLNIAAKVFFTVCVFIFVKHQNDYLLVPLLTSLGFIVAGLCSFYFVRKELAVRFILPELRSIHFQLTDGWHIFFSSIAISMYTVSTTFILGLFTNNTVVGYFSAADKIVQAAKGIYQPVSQAIYPLIGKKLHEDKKSGLDFIYKATWIVGGGMLVISALLFVFAEAIVNLLLGAEYQHSILILRVMAFLPFIIALSNIFGIQTMLNLGYKKAFSRILILAAVLGFSLCIFLVRYYDGLGIAVTLLLVEVFVTLTMFFFLKVKLRNNNE</sequence>
<feature type="transmembrane region" description="Helical" evidence="6">
    <location>
        <begin position="129"/>
        <end position="149"/>
    </location>
</feature>
<gene>
    <name evidence="7" type="ORF">GCM10011502_27840</name>
</gene>
<keyword evidence="5 6" id="KW-0472">Membrane</keyword>